<evidence type="ECO:0000313" key="2">
    <source>
        <dbReference type="EMBL" id="ATA92574.1"/>
    </source>
</evidence>
<reference evidence="3" key="1">
    <citation type="submission" date="2017-06" db="EMBL/GenBank/DDBJ databases">
        <title>Capnocytophaga spp. assemblies.</title>
        <authorList>
            <person name="Gulvik C.A."/>
        </authorList>
    </citation>
    <scope>NUCLEOTIDE SEQUENCE [LARGE SCALE GENOMIC DNA]</scope>
    <source>
        <strain evidence="3">H5594</strain>
    </source>
</reference>
<accession>A0A250G5F6</accession>
<name>A0A250G5F6_9FLAO</name>
<dbReference type="Gene3D" id="2.180.10.10">
    <property type="entry name" value="RHS repeat-associated core"/>
    <property type="match status" value="1"/>
</dbReference>
<keyword evidence="1" id="KW-0732">Signal</keyword>
<feature type="signal peptide" evidence="1">
    <location>
        <begin position="1"/>
        <end position="16"/>
    </location>
</feature>
<dbReference type="RefSeq" id="WP_095917792.1">
    <property type="nucleotide sequence ID" value="NZ_CP022388.1"/>
</dbReference>
<sequence>MIKWILFLLFSTSLFAQKLTDRESVFFLKGKVKEIRVIPYDIKEENGEIIEKKHSQGFLNDNNIAVQFNLEGQAVEQVLYDSDNSVISKALFFYSNTRKIKEEHYDKTGMLTEIYLITYDDTKKEKQNTRYPLGSQKSTQNVICQIDENDNHTQCTVYSAEQIVKNTSYFLYNKAGQILQKAYRDNQERLYLQIDYLYDSRGNLIEILQEDYDDFRKNFKINFQYNEKDECIEQVIGGNGKLPARSHFTYEYDSQGNWIQKKVNYKGKFVFLVERKITYY</sequence>
<protein>
    <submittedName>
        <fullName evidence="2">Uncharacterized protein</fullName>
    </submittedName>
</protein>
<evidence type="ECO:0000256" key="1">
    <source>
        <dbReference type="SAM" id="SignalP"/>
    </source>
</evidence>
<organism evidence="2 3">
    <name type="scientific">Capnocytophaga canimorsus</name>
    <dbReference type="NCBI Taxonomy" id="28188"/>
    <lineage>
        <taxon>Bacteria</taxon>
        <taxon>Pseudomonadati</taxon>
        <taxon>Bacteroidota</taxon>
        <taxon>Flavobacteriia</taxon>
        <taxon>Flavobacteriales</taxon>
        <taxon>Flavobacteriaceae</taxon>
        <taxon>Capnocytophaga</taxon>
    </lineage>
</organism>
<gene>
    <name evidence="2" type="ORF">CGC56_10640</name>
</gene>
<feature type="chain" id="PRO_5012309680" evidence="1">
    <location>
        <begin position="17"/>
        <end position="280"/>
    </location>
</feature>
<dbReference type="Proteomes" id="UP000243136">
    <property type="component" value="Chromosome"/>
</dbReference>
<dbReference type="AlphaFoldDB" id="A0A250G5F6"/>
<evidence type="ECO:0000313" key="3">
    <source>
        <dbReference type="Proteomes" id="UP000243136"/>
    </source>
</evidence>
<proteinExistence type="predicted"/>
<dbReference type="EMBL" id="CP022388">
    <property type="protein sequence ID" value="ATA92574.1"/>
    <property type="molecule type" value="Genomic_DNA"/>
</dbReference>